<evidence type="ECO:0000256" key="1">
    <source>
        <dbReference type="SAM" id="MobiDB-lite"/>
    </source>
</evidence>
<evidence type="ECO:0000313" key="2">
    <source>
        <dbReference type="EMBL" id="PKK29773.1"/>
    </source>
</evidence>
<gene>
    <name evidence="2" type="primary">POLR2F</name>
    <name evidence="2" type="ORF">A306_00004934</name>
</gene>
<evidence type="ECO:0000313" key="3">
    <source>
        <dbReference type="Proteomes" id="UP000053872"/>
    </source>
</evidence>
<proteinExistence type="predicted"/>
<sequence length="90" mass="10818">MWRRMRGWRTWRTRRRRDRRTWKSSPRESALHDQVRASQSAGHSRPPDRDVRPCDGGAGRRDRPLADCHERTQSTQDPHNHPSLPTRWEL</sequence>
<dbReference type="AlphaFoldDB" id="A0A2I0MJC9"/>
<feature type="region of interest" description="Disordered" evidence="1">
    <location>
        <begin position="1"/>
        <end position="90"/>
    </location>
</feature>
<dbReference type="Proteomes" id="UP000053872">
    <property type="component" value="Unassembled WGS sequence"/>
</dbReference>
<dbReference type="InParanoid" id="A0A2I0MJC9"/>
<feature type="compositionally biased region" description="Basic and acidic residues" evidence="1">
    <location>
        <begin position="45"/>
        <end position="72"/>
    </location>
</feature>
<feature type="compositionally biased region" description="Basic residues" evidence="1">
    <location>
        <begin position="1"/>
        <end position="22"/>
    </location>
</feature>
<accession>A0A2I0MJC9</accession>
<reference evidence="2 3" key="1">
    <citation type="journal article" date="2013" name="Science">
        <title>Genomic diversity and evolution of the head crest in the rock pigeon.</title>
        <authorList>
            <person name="Shapiro M.D."/>
            <person name="Kronenberg Z."/>
            <person name="Li C."/>
            <person name="Domyan E.T."/>
            <person name="Pan H."/>
            <person name="Campbell M."/>
            <person name="Tan H."/>
            <person name="Huff C.D."/>
            <person name="Hu H."/>
            <person name="Vickrey A.I."/>
            <person name="Nielsen S.C."/>
            <person name="Stringham S.A."/>
            <person name="Hu H."/>
            <person name="Willerslev E."/>
            <person name="Gilbert M.T."/>
            <person name="Yandell M."/>
            <person name="Zhang G."/>
            <person name="Wang J."/>
        </authorList>
    </citation>
    <scope>NUCLEOTIDE SEQUENCE [LARGE SCALE GENOMIC DNA]</scope>
    <source>
        <tissue evidence="2">Blood</tissue>
    </source>
</reference>
<feature type="compositionally biased region" description="Basic and acidic residues" evidence="1">
    <location>
        <begin position="25"/>
        <end position="35"/>
    </location>
</feature>
<comment type="caution">
    <text evidence="2">The sequence shown here is derived from an EMBL/GenBank/DDBJ whole genome shotgun (WGS) entry which is preliminary data.</text>
</comment>
<organism evidence="2 3">
    <name type="scientific">Columba livia</name>
    <name type="common">Rock dove</name>
    <dbReference type="NCBI Taxonomy" id="8932"/>
    <lineage>
        <taxon>Eukaryota</taxon>
        <taxon>Metazoa</taxon>
        <taxon>Chordata</taxon>
        <taxon>Craniata</taxon>
        <taxon>Vertebrata</taxon>
        <taxon>Euteleostomi</taxon>
        <taxon>Archelosauria</taxon>
        <taxon>Archosauria</taxon>
        <taxon>Dinosauria</taxon>
        <taxon>Saurischia</taxon>
        <taxon>Theropoda</taxon>
        <taxon>Coelurosauria</taxon>
        <taxon>Aves</taxon>
        <taxon>Neognathae</taxon>
        <taxon>Neoaves</taxon>
        <taxon>Columbimorphae</taxon>
        <taxon>Columbiformes</taxon>
        <taxon>Columbidae</taxon>
        <taxon>Columba</taxon>
    </lineage>
</organism>
<dbReference type="EMBL" id="AKCR02000009">
    <property type="protein sequence ID" value="PKK29773.1"/>
    <property type="molecule type" value="Genomic_DNA"/>
</dbReference>
<name>A0A2I0MJC9_COLLI</name>
<protein>
    <submittedName>
        <fullName evidence="2">Polymerase (RNA) II (DNA directed) polypeptide F</fullName>
    </submittedName>
</protein>
<keyword evidence="3" id="KW-1185">Reference proteome</keyword>